<dbReference type="GO" id="GO:0034040">
    <property type="term" value="F:ATPase-coupled lipid transmembrane transporter activity"/>
    <property type="evidence" value="ECO:0007669"/>
    <property type="project" value="TreeGrafter"/>
</dbReference>
<organism evidence="10 11">
    <name type="scientific">Streptococcus salivarius K12</name>
    <dbReference type="NCBI Taxonomy" id="1200793"/>
    <lineage>
        <taxon>Bacteria</taxon>
        <taxon>Bacillati</taxon>
        <taxon>Bacillota</taxon>
        <taxon>Bacilli</taxon>
        <taxon>Lactobacillales</taxon>
        <taxon>Streptococcaceae</taxon>
        <taxon>Streptococcus</taxon>
    </lineage>
</organism>
<keyword evidence="6 7" id="KW-0472">Membrane</keyword>
<dbReference type="Pfam" id="PF00005">
    <property type="entry name" value="ABC_tran"/>
    <property type="match status" value="1"/>
</dbReference>
<gene>
    <name evidence="10" type="ORF">RSSL_00370</name>
</gene>
<dbReference type="EMBL" id="ALIF01000001">
    <property type="protein sequence ID" value="EJO16278.1"/>
    <property type="molecule type" value="Genomic_DNA"/>
</dbReference>
<dbReference type="InterPro" id="IPR003593">
    <property type="entry name" value="AAA+_ATPase"/>
</dbReference>
<dbReference type="InterPro" id="IPR011527">
    <property type="entry name" value="ABC1_TM_dom"/>
</dbReference>
<dbReference type="GO" id="GO:0005524">
    <property type="term" value="F:ATP binding"/>
    <property type="evidence" value="ECO:0007669"/>
    <property type="project" value="UniProtKB-KW"/>
</dbReference>
<dbReference type="SUPFAM" id="SSF52540">
    <property type="entry name" value="P-loop containing nucleoside triphosphate hydrolases"/>
    <property type="match status" value="1"/>
</dbReference>
<dbReference type="InterPro" id="IPR039421">
    <property type="entry name" value="Type_1_exporter"/>
</dbReference>
<evidence type="ECO:0000256" key="3">
    <source>
        <dbReference type="ARBA" id="ARBA00022741"/>
    </source>
</evidence>
<dbReference type="Pfam" id="PF00664">
    <property type="entry name" value="ABC_membrane"/>
    <property type="match status" value="1"/>
</dbReference>
<feature type="domain" description="ABC transmembrane type-1" evidence="9">
    <location>
        <begin position="20"/>
        <end position="298"/>
    </location>
</feature>
<dbReference type="PROSITE" id="PS50929">
    <property type="entry name" value="ABC_TM1F"/>
    <property type="match status" value="1"/>
</dbReference>
<dbReference type="PANTHER" id="PTHR24221:SF654">
    <property type="entry name" value="ATP-BINDING CASSETTE SUB-FAMILY B MEMBER 6"/>
    <property type="match status" value="1"/>
</dbReference>
<feature type="transmembrane region" description="Helical" evidence="7">
    <location>
        <begin position="131"/>
        <end position="149"/>
    </location>
</feature>
<dbReference type="SMART" id="SM00382">
    <property type="entry name" value="AAA"/>
    <property type="match status" value="1"/>
</dbReference>
<comment type="caution">
    <text evidence="10">The sequence shown here is derived from an EMBL/GenBank/DDBJ whole genome shotgun (WGS) entry which is preliminary data.</text>
</comment>
<dbReference type="AlphaFoldDB" id="J7TW34"/>
<dbReference type="CDD" id="cd03228">
    <property type="entry name" value="ABCC_MRP_Like"/>
    <property type="match status" value="1"/>
</dbReference>
<dbReference type="GO" id="GO:0140359">
    <property type="term" value="F:ABC-type transporter activity"/>
    <property type="evidence" value="ECO:0007669"/>
    <property type="project" value="InterPro"/>
</dbReference>
<proteinExistence type="predicted"/>
<feature type="transmembrane region" description="Helical" evidence="7">
    <location>
        <begin position="52"/>
        <end position="74"/>
    </location>
</feature>
<dbReference type="PANTHER" id="PTHR24221">
    <property type="entry name" value="ATP-BINDING CASSETTE SUB-FAMILY B"/>
    <property type="match status" value="1"/>
</dbReference>
<evidence type="ECO:0000259" key="8">
    <source>
        <dbReference type="PROSITE" id="PS50893"/>
    </source>
</evidence>
<dbReference type="Gene3D" id="1.20.1560.10">
    <property type="entry name" value="ABC transporter type 1, transmembrane domain"/>
    <property type="match status" value="1"/>
</dbReference>
<dbReference type="GO" id="GO:0005886">
    <property type="term" value="C:plasma membrane"/>
    <property type="evidence" value="ECO:0007669"/>
    <property type="project" value="UniProtKB-SubCell"/>
</dbReference>
<feature type="transmembrane region" description="Helical" evidence="7">
    <location>
        <begin position="242"/>
        <end position="264"/>
    </location>
</feature>
<dbReference type="PATRIC" id="fig|1200793.3.peg.179"/>
<dbReference type="SUPFAM" id="SSF90123">
    <property type="entry name" value="ABC transporter transmembrane region"/>
    <property type="match status" value="1"/>
</dbReference>
<evidence type="ECO:0000313" key="11">
    <source>
        <dbReference type="Proteomes" id="UP000006983"/>
    </source>
</evidence>
<evidence type="ECO:0000313" key="10">
    <source>
        <dbReference type="EMBL" id="EJO16278.1"/>
    </source>
</evidence>
<evidence type="ECO:0000256" key="5">
    <source>
        <dbReference type="ARBA" id="ARBA00022989"/>
    </source>
</evidence>
<keyword evidence="2 7" id="KW-0812">Transmembrane</keyword>
<feature type="transmembrane region" description="Helical" evidence="7">
    <location>
        <begin position="20"/>
        <end position="40"/>
    </location>
</feature>
<dbReference type="Gene3D" id="3.40.50.300">
    <property type="entry name" value="P-loop containing nucleotide triphosphate hydrolases"/>
    <property type="match status" value="1"/>
</dbReference>
<name>J7TW34_STRSL</name>
<accession>J7TW34</accession>
<sequence length="529" mass="59663">MRKSMRTYILKYKYENLVHILLLALNTAIFVSASVTLALMTNQLVSKRIQSFLALLALEVGLYVVYLVLNYIIAVNQTKLIQKMTLSIRQSYLSKIIHHSFSEFRKSDIGEHLSVLNNDIQLIESNGFTSIYALCSTVFTTLFSIIALLSYDVRIVLLAIFLTLCLTYLPKPFTNKMQKSMEKFSQANEELVSGVSDQLYGYADVYYASRKQIFLRQVRSIVEEYIVQKIIFTKRNTSTETLMALFSVAAQMLILLLTGLLIIFGNITVGTIASVGQISGNIFNSLSTINQLQVTIKSVDPILKKFHDFPEDPKTCIATIQDVRFENVSYHFGENAIIKGFTQTFKEGGKYAITGCSGSGKSTLLNLFLGNLKDYEGKILFGKLESKEIDENSIVSNCAYVGSQTHIYNDTLRNNLTLWNEAITDTHIKEVLERVNLLSFLSRIDEQVSDGSFSEGQKQRIGLIRAFLKGSSVVIFDEATANLDHKNATRIEHLLLSDPNITYITVTHHLIKENEPYFDEIIRLGEGTE</sequence>
<evidence type="ECO:0000259" key="9">
    <source>
        <dbReference type="PROSITE" id="PS50929"/>
    </source>
</evidence>
<comment type="subcellular location">
    <subcellularLocation>
        <location evidence="1">Cell membrane</location>
        <topology evidence="1">Multi-pass membrane protein</topology>
    </subcellularLocation>
</comment>
<evidence type="ECO:0000256" key="1">
    <source>
        <dbReference type="ARBA" id="ARBA00004651"/>
    </source>
</evidence>
<dbReference type="Proteomes" id="UP000006983">
    <property type="component" value="Unassembled WGS sequence"/>
</dbReference>
<feature type="domain" description="ABC transporter" evidence="8">
    <location>
        <begin position="323"/>
        <end position="528"/>
    </location>
</feature>
<dbReference type="InterPro" id="IPR036640">
    <property type="entry name" value="ABC1_TM_sf"/>
</dbReference>
<evidence type="ECO:0000256" key="4">
    <source>
        <dbReference type="ARBA" id="ARBA00022840"/>
    </source>
</evidence>
<protein>
    <submittedName>
        <fullName evidence="10">ABC transporter ATP-binding protein</fullName>
    </submittedName>
</protein>
<keyword evidence="4 10" id="KW-0067">ATP-binding</keyword>
<reference evidence="10 11" key="1">
    <citation type="journal article" date="2012" name="J. Bacteriol.">
        <title>Genome Sequence of the Lantibiotic Bacteriocin Producer Streptococcus salivarius Strain K12.</title>
        <authorList>
            <person name="Barretto C."/>
            <person name="Alvarez-Martin P."/>
            <person name="Foata F."/>
            <person name="Renault P."/>
            <person name="Berger B."/>
        </authorList>
    </citation>
    <scope>NUCLEOTIDE SEQUENCE [LARGE SCALE GENOMIC DNA]</scope>
    <source>
        <strain evidence="10 11">K12</strain>
    </source>
</reference>
<dbReference type="PROSITE" id="PS50893">
    <property type="entry name" value="ABC_TRANSPORTER_2"/>
    <property type="match status" value="1"/>
</dbReference>
<dbReference type="InterPro" id="IPR003439">
    <property type="entry name" value="ABC_transporter-like_ATP-bd"/>
</dbReference>
<evidence type="ECO:0000256" key="2">
    <source>
        <dbReference type="ARBA" id="ARBA00022692"/>
    </source>
</evidence>
<dbReference type="GO" id="GO:0016887">
    <property type="term" value="F:ATP hydrolysis activity"/>
    <property type="evidence" value="ECO:0007669"/>
    <property type="project" value="InterPro"/>
</dbReference>
<feature type="transmembrane region" description="Helical" evidence="7">
    <location>
        <begin position="155"/>
        <end position="173"/>
    </location>
</feature>
<keyword evidence="5 7" id="KW-1133">Transmembrane helix</keyword>
<dbReference type="InterPro" id="IPR027417">
    <property type="entry name" value="P-loop_NTPase"/>
</dbReference>
<evidence type="ECO:0000256" key="7">
    <source>
        <dbReference type="SAM" id="Phobius"/>
    </source>
</evidence>
<keyword evidence="3" id="KW-0547">Nucleotide-binding</keyword>
<keyword evidence="11" id="KW-1185">Reference proteome</keyword>
<evidence type="ECO:0000256" key="6">
    <source>
        <dbReference type="ARBA" id="ARBA00023136"/>
    </source>
</evidence>